<evidence type="ECO:0000313" key="2">
    <source>
        <dbReference type="EMBL" id="KAL3286226.1"/>
    </source>
</evidence>
<reference evidence="2 3" key="1">
    <citation type="journal article" date="2021" name="BMC Biol.">
        <title>Horizontally acquired antibacterial genes associated with adaptive radiation of ladybird beetles.</title>
        <authorList>
            <person name="Li H.S."/>
            <person name="Tang X.F."/>
            <person name="Huang Y.H."/>
            <person name="Xu Z.Y."/>
            <person name="Chen M.L."/>
            <person name="Du X.Y."/>
            <person name="Qiu B.Y."/>
            <person name="Chen P.T."/>
            <person name="Zhang W."/>
            <person name="Slipinski A."/>
            <person name="Escalona H.E."/>
            <person name="Waterhouse R.M."/>
            <person name="Zwick A."/>
            <person name="Pang H."/>
        </authorList>
    </citation>
    <scope>NUCLEOTIDE SEQUENCE [LARGE SCALE GENOMIC DNA]</scope>
    <source>
        <strain evidence="2">SYSU2018</strain>
    </source>
</reference>
<feature type="compositionally biased region" description="Basic and acidic residues" evidence="1">
    <location>
        <begin position="256"/>
        <end position="271"/>
    </location>
</feature>
<organism evidence="2 3">
    <name type="scientific">Cryptolaemus montrouzieri</name>
    <dbReference type="NCBI Taxonomy" id="559131"/>
    <lineage>
        <taxon>Eukaryota</taxon>
        <taxon>Metazoa</taxon>
        <taxon>Ecdysozoa</taxon>
        <taxon>Arthropoda</taxon>
        <taxon>Hexapoda</taxon>
        <taxon>Insecta</taxon>
        <taxon>Pterygota</taxon>
        <taxon>Neoptera</taxon>
        <taxon>Endopterygota</taxon>
        <taxon>Coleoptera</taxon>
        <taxon>Polyphaga</taxon>
        <taxon>Cucujiformia</taxon>
        <taxon>Coccinelloidea</taxon>
        <taxon>Coccinellidae</taxon>
        <taxon>Scymninae</taxon>
        <taxon>Scymnini</taxon>
        <taxon>Cryptolaemus</taxon>
    </lineage>
</organism>
<comment type="caution">
    <text evidence="2">The sequence shown here is derived from an EMBL/GenBank/DDBJ whole genome shotgun (WGS) entry which is preliminary data.</text>
</comment>
<feature type="region of interest" description="Disordered" evidence="1">
    <location>
        <begin position="121"/>
        <end position="161"/>
    </location>
</feature>
<dbReference type="Proteomes" id="UP001516400">
    <property type="component" value="Unassembled WGS sequence"/>
</dbReference>
<gene>
    <name evidence="2" type="ORF">HHI36_000737</name>
</gene>
<evidence type="ECO:0000313" key="3">
    <source>
        <dbReference type="Proteomes" id="UP001516400"/>
    </source>
</evidence>
<feature type="compositionally biased region" description="Basic and acidic residues" evidence="1">
    <location>
        <begin position="132"/>
        <end position="146"/>
    </location>
</feature>
<feature type="compositionally biased region" description="Polar residues" evidence="1">
    <location>
        <begin position="148"/>
        <end position="158"/>
    </location>
</feature>
<feature type="compositionally biased region" description="Basic and acidic residues" evidence="1">
    <location>
        <begin position="237"/>
        <end position="248"/>
    </location>
</feature>
<sequence>MKTEKNNAWDQHCQQIETLIGGKRCSEVWKFIRGLKSSNKDKVHISITEPKKWKDHYANLLQEKSTEYRDESPKKNIRVQECDNLLPKIRDKDSHKPYSRRKNATLNNNLELSSSSISPRVESFDNNFPESYPEHNKTISKNHFDPESSGSYDPQLETNDNENHLPYIEEENAISSYHLEIASSSSAFPPSASPTPVGIDDIFSISCNSGNSAVLHLTRLMMSTIHQSSSRSSNRSGNERSEQSKLEIEEIEEEEGEKKGKTREANPEKWITKKATK</sequence>
<dbReference type="EMBL" id="JABFTP020000185">
    <property type="protein sequence ID" value="KAL3286226.1"/>
    <property type="molecule type" value="Genomic_DNA"/>
</dbReference>
<protein>
    <submittedName>
        <fullName evidence="2">Uncharacterized protein</fullName>
    </submittedName>
</protein>
<accession>A0ABD2P655</accession>
<keyword evidence="3" id="KW-1185">Reference proteome</keyword>
<name>A0ABD2P655_9CUCU</name>
<feature type="region of interest" description="Disordered" evidence="1">
    <location>
        <begin position="226"/>
        <end position="277"/>
    </location>
</feature>
<dbReference type="AlphaFoldDB" id="A0ABD2P655"/>
<evidence type="ECO:0000256" key="1">
    <source>
        <dbReference type="SAM" id="MobiDB-lite"/>
    </source>
</evidence>
<proteinExistence type="predicted"/>
<feature type="compositionally biased region" description="Low complexity" evidence="1">
    <location>
        <begin position="227"/>
        <end position="236"/>
    </location>
</feature>